<keyword evidence="10" id="KW-1185">Reference proteome</keyword>
<evidence type="ECO:0000256" key="4">
    <source>
        <dbReference type="ARBA" id="ARBA00023150"/>
    </source>
</evidence>
<evidence type="ECO:0000259" key="7">
    <source>
        <dbReference type="Pfam" id="PF01967"/>
    </source>
</evidence>
<dbReference type="EC" id="4.6.1.17" evidence="3"/>
<evidence type="ECO:0000313" key="10">
    <source>
        <dbReference type="Proteomes" id="UP000186601"/>
    </source>
</evidence>
<dbReference type="Gene3D" id="3.30.70.640">
    <property type="entry name" value="Molybdopterin cofactor biosynthesis C (MoaC) domain"/>
    <property type="match status" value="1"/>
</dbReference>
<proteinExistence type="predicted"/>
<dbReference type="GO" id="GO:0061798">
    <property type="term" value="F:GTP 3',8'-cyclase activity"/>
    <property type="evidence" value="ECO:0007669"/>
    <property type="project" value="TreeGrafter"/>
</dbReference>
<sequence>MSRRSGHEAVLRSLDTALSSGLQSVKLNVVVIKGLNDAEVLDFVEMTKDKALSVRFIEFMPFTGNKWDKQKMIPSSELLRRISATYPSVTKAPDELNDTARSYILPGHRGSFGFISSMSDHFCGSCNRLRLTADGQIKVLFILICCAATRSDLNCQVCLFDPKEISLRDMLRAGASDSQLMGTIGLAVHGKQARHAGMEDIDTITNRPMILIGDSLEIAVPAPHTKFPKLFLDRKFPRRSLLDYRGSETPLIQRRLGSSLATVDAVSSPRLTHIDDAGRPAMVDVSPKVRSKRTAVASGRIYIPKLAYELIVTPHDSSDTPADNPSSLSPLEKAKAKSRSKGDVLTVAQLAAIMGSKRTSDLIPLCHPLQLSHISVKLLPHAAGSASDLEAHPEAPVGARQDARYEYSILCVATVSCEGKTGVEMEALTAVSVGLLTVWDMLKAVAGKEMTIGDIMVLEKQGGKSGDFLRTDVVRPS</sequence>
<comment type="pathway">
    <text evidence="2">Cofactor biosynthesis; molybdopterin biosynthesis.</text>
</comment>
<dbReference type="InterPro" id="IPR036522">
    <property type="entry name" value="MoaC_sf"/>
</dbReference>
<dbReference type="InterPro" id="IPR013785">
    <property type="entry name" value="Aldolase_TIM"/>
</dbReference>
<feature type="domain" description="Molybdopterin cofactor biosynthesis C (MoaC)" evidence="7">
    <location>
        <begin position="282"/>
        <end position="463"/>
    </location>
</feature>
<gene>
    <name evidence="9" type="ORF">PHLCEN_2v13051</name>
</gene>
<protein>
    <recommendedName>
        <fullName evidence="3">cyclic pyranopterin monophosphate synthase</fullName>
        <ecNumber evidence="3">4.6.1.17</ecNumber>
    </recommendedName>
</protein>
<dbReference type="PANTHER" id="PTHR22960:SF0">
    <property type="entry name" value="MOLYBDENUM COFACTOR BIOSYNTHESIS PROTEIN 1"/>
    <property type="match status" value="1"/>
</dbReference>
<evidence type="ECO:0000313" key="9">
    <source>
        <dbReference type="EMBL" id="PSR71082.1"/>
    </source>
</evidence>
<dbReference type="Gene3D" id="3.20.20.70">
    <property type="entry name" value="Aldolase class I"/>
    <property type="match status" value="1"/>
</dbReference>
<evidence type="ECO:0000259" key="8">
    <source>
        <dbReference type="Pfam" id="PF06463"/>
    </source>
</evidence>
<evidence type="ECO:0000256" key="3">
    <source>
        <dbReference type="ARBA" id="ARBA00012575"/>
    </source>
</evidence>
<dbReference type="PANTHER" id="PTHR22960">
    <property type="entry name" value="MOLYBDOPTERIN COFACTOR SYNTHESIS PROTEIN A"/>
    <property type="match status" value="1"/>
</dbReference>
<dbReference type="GO" id="GO:0051539">
    <property type="term" value="F:4 iron, 4 sulfur cluster binding"/>
    <property type="evidence" value="ECO:0007669"/>
    <property type="project" value="UniProtKB-KW"/>
</dbReference>
<dbReference type="CDD" id="cd01420">
    <property type="entry name" value="MoaC_PE"/>
    <property type="match status" value="1"/>
</dbReference>
<dbReference type="Proteomes" id="UP000186601">
    <property type="component" value="Unassembled WGS sequence"/>
</dbReference>
<keyword evidence="4" id="KW-0501">Molybdenum cofactor biosynthesis</keyword>
<dbReference type="SUPFAM" id="SSF55040">
    <property type="entry name" value="Molybdenum cofactor biosynthesis protein C, MoaC"/>
    <property type="match status" value="1"/>
</dbReference>
<dbReference type="Pfam" id="PF01967">
    <property type="entry name" value="MoaC"/>
    <property type="match status" value="1"/>
</dbReference>
<dbReference type="SUPFAM" id="SSF102114">
    <property type="entry name" value="Radical SAM enzymes"/>
    <property type="match status" value="1"/>
</dbReference>
<accession>A0A2R6NGH6</accession>
<evidence type="ECO:0000256" key="1">
    <source>
        <dbReference type="ARBA" id="ARBA00001637"/>
    </source>
</evidence>
<feature type="domain" description="Molybdenum cofactor biosynthesis protein A-like twitch" evidence="8">
    <location>
        <begin position="53"/>
        <end position="138"/>
    </location>
</feature>
<dbReference type="InterPro" id="IPR002820">
    <property type="entry name" value="Mopterin_CF_biosynth-C_dom"/>
</dbReference>
<dbReference type="GO" id="GO:0061799">
    <property type="term" value="F:cyclic pyranopterin monophosphate synthase activity"/>
    <property type="evidence" value="ECO:0007669"/>
    <property type="project" value="UniProtKB-EC"/>
</dbReference>
<reference evidence="9 10" key="1">
    <citation type="submission" date="2018-02" db="EMBL/GenBank/DDBJ databases">
        <title>Genome sequence of the basidiomycete white-rot fungus Phlebia centrifuga.</title>
        <authorList>
            <person name="Granchi Z."/>
            <person name="Peng M."/>
            <person name="de Vries R.P."/>
            <person name="Hilden K."/>
            <person name="Makela M.R."/>
            <person name="Grigoriev I."/>
            <person name="Riley R."/>
        </authorList>
    </citation>
    <scope>NUCLEOTIDE SEQUENCE [LARGE SCALE GENOMIC DNA]</scope>
    <source>
        <strain evidence="9 10">FBCC195</strain>
    </source>
</reference>
<evidence type="ECO:0000256" key="5">
    <source>
        <dbReference type="ARBA" id="ARBA00023239"/>
    </source>
</evidence>
<evidence type="ECO:0000256" key="6">
    <source>
        <dbReference type="SAM" id="MobiDB-lite"/>
    </source>
</evidence>
<feature type="compositionally biased region" description="Polar residues" evidence="6">
    <location>
        <begin position="319"/>
        <end position="329"/>
    </location>
</feature>
<evidence type="ECO:0000256" key="2">
    <source>
        <dbReference type="ARBA" id="ARBA00005046"/>
    </source>
</evidence>
<dbReference type="OrthoDB" id="429626at2759"/>
<comment type="caution">
    <text evidence="9">The sequence shown here is derived from an EMBL/GenBank/DDBJ whole genome shotgun (WGS) entry which is preliminary data.</text>
</comment>
<dbReference type="InterPro" id="IPR050105">
    <property type="entry name" value="MoCo_biosynth_MoaA/MoaC"/>
</dbReference>
<dbReference type="InterPro" id="IPR047594">
    <property type="entry name" value="MoaC_bact/euk"/>
</dbReference>
<comment type="catalytic activity">
    <reaction evidence="1">
        <text>(8S)-3',8-cyclo-7,8-dihydroguanosine 5'-triphosphate = cyclic pyranopterin phosphate + diphosphate</text>
        <dbReference type="Rhea" id="RHEA:49580"/>
        <dbReference type="ChEBI" id="CHEBI:33019"/>
        <dbReference type="ChEBI" id="CHEBI:59648"/>
        <dbReference type="ChEBI" id="CHEBI:131766"/>
        <dbReference type="EC" id="4.6.1.17"/>
    </reaction>
</comment>
<dbReference type="GO" id="GO:0006777">
    <property type="term" value="P:Mo-molybdopterin cofactor biosynthetic process"/>
    <property type="evidence" value="ECO:0007669"/>
    <property type="project" value="UniProtKB-KW"/>
</dbReference>
<dbReference type="InterPro" id="IPR010505">
    <property type="entry name" value="MoaA_twitch"/>
</dbReference>
<dbReference type="InterPro" id="IPR058240">
    <property type="entry name" value="rSAM_sf"/>
</dbReference>
<dbReference type="STRING" id="98765.A0A2R6NGH6"/>
<dbReference type="UniPathway" id="UPA00344"/>
<dbReference type="CDD" id="cd21117">
    <property type="entry name" value="Twitch_MoaA"/>
    <property type="match status" value="1"/>
</dbReference>
<feature type="region of interest" description="Disordered" evidence="6">
    <location>
        <begin position="315"/>
        <end position="335"/>
    </location>
</feature>
<organism evidence="9 10">
    <name type="scientific">Hermanssonia centrifuga</name>
    <dbReference type="NCBI Taxonomy" id="98765"/>
    <lineage>
        <taxon>Eukaryota</taxon>
        <taxon>Fungi</taxon>
        <taxon>Dikarya</taxon>
        <taxon>Basidiomycota</taxon>
        <taxon>Agaricomycotina</taxon>
        <taxon>Agaricomycetes</taxon>
        <taxon>Polyporales</taxon>
        <taxon>Meruliaceae</taxon>
        <taxon>Hermanssonia</taxon>
    </lineage>
</organism>
<dbReference type="EMBL" id="MLYV02001295">
    <property type="protein sequence ID" value="PSR71082.1"/>
    <property type="molecule type" value="Genomic_DNA"/>
</dbReference>
<dbReference type="AlphaFoldDB" id="A0A2R6NGH6"/>
<dbReference type="Pfam" id="PF06463">
    <property type="entry name" value="Mob_synth_C"/>
    <property type="match status" value="1"/>
</dbReference>
<name>A0A2R6NGH6_9APHY</name>
<keyword evidence="5" id="KW-0456">Lyase</keyword>